<dbReference type="Proteomes" id="UP000243515">
    <property type="component" value="Unassembled WGS sequence"/>
</dbReference>
<evidence type="ECO:0000313" key="3">
    <source>
        <dbReference type="EMBL" id="OXV09072.1"/>
    </source>
</evidence>
<dbReference type="InterPro" id="IPR016135">
    <property type="entry name" value="UBQ-conjugating_enzyme/RWD"/>
</dbReference>
<dbReference type="GO" id="GO:0006325">
    <property type="term" value="P:chromatin organization"/>
    <property type="evidence" value="ECO:0007669"/>
    <property type="project" value="EnsemblFungi"/>
</dbReference>
<dbReference type="GO" id="GO:1990389">
    <property type="term" value="C:CUE1-UBC7 ubiquitin-conjugating enzyme complex"/>
    <property type="evidence" value="ECO:0007669"/>
    <property type="project" value="EnsemblFungi"/>
</dbReference>
<dbReference type="AlphaFoldDB" id="A0A232LY67"/>
<dbReference type="InterPro" id="IPR000608">
    <property type="entry name" value="UBC"/>
</dbReference>
<dbReference type="GO" id="GO:0036503">
    <property type="term" value="P:ERAD pathway"/>
    <property type="evidence" value="ECO:0007669"/>
    <property type="project" value="EnsemblFungi"/>
</dbReference>
<dbReference type="PANTHER" id="PTHR24067">
    <property type="entry name" value="UBIQUITIN-CONJUGATING ENZYME E2"/>
    <property type="match status" value="1"/>
</dbReference>
<dbReference type="GO" id="GO:0180027">
    <property type="term" value="P:inner nuclear membrane-associated protein degradation pathway"/>
    <property type="evidence" value="ECO:0007669"/>
    <property type="project" value="EnsemblFungi"/>
</dbReference>
<name>A0A232LY67_9EURO</name>
<dbReference type="GO" id="GO:0000837">
    <property type="term" value="C:Doa10p ubiquitin ligase complex"/>
    <property type="evidence" value="ECO:0007669"/>
    <property type="project" value="EnsemblFungi"/>
</dbReference>
<organism evidence="3 4">
    <name type="scientific">Elaphomyces granulatus</name>
    <dbReference type="NCBI Taxonomy" id="519963"/>
    <lineage>
        <taxon>Eukaryota</taxon>
        <taxon>Fungi</taxon>
        <taxon>Dikarya</taxon>
        <taxon>Ascomycota</taxon>
        <taxon>Pezizomycotina</taxon>
        <taxon>Eurotiomycetes</taxon>
        <taxon>Eurotiomycetidae</taxon>
        <taxon>Eurotiales</taxon>
        <taxon>Elaphomycetaceae</taxon>
        <taxon>Elaphomyces</taxon>
    </lineage>
</organism>
<gene>
    <name evidence="3" type="ORF">Egran_03165</name>
</gene>
<reference evidence="3 4" key="1">
    <citation type="journal article" date="2015" name="Environ. Microbiol.">
        <title>Metagenome sequence of Elaphomyces granulatus from sporocarp tissue reveals Ascomycota ectomycorrhizal fingerprints of genome expansion and a Proteobacteria-rich microbiome.</title>
        <authorList>
            <person name="Quandt C.A."/>
            <person name="Kohler A."/>
            <person name="Hesse C.N."/>
            <person name="Sharpton T.J."/>
            <person name="Martin F."/>
            <person name="Spatafora J.W."/>
        </authorList>
    </citation>
    <scope>NUCLEOTIDE SEQUENCE [LARGE SCALE GENOMIC DNA]</scope>
    <source>
        <strain evidence="3 4">OSC145934</strain>
    </source>
</reference>
<dbReference type="Gene3D" id="3.10.110.10">
    <property type="entry name" value="Ubiquitin Conjugating Enzyme"/>
    <property type="match status" value="1"/>
</dbReference>
<dbReference type="PROSITE" id="PS50127">
    <property type="entry name" value="UBC_2"/>
    <property type="match status" value="1"/>
</dbReference>
<comment type="caution">
    <text evidence="3">The sequence shown here is derived from an EMBL/GenBank/DDBJ whole genome shotgun (WGS) entry which is preliminary data.</text>
</comment>
<dbReference type="EMBL" id="NPHW01003733">
    <property type="protein sequence ID" value="OXV09072.1"/>
    <property type="molecule type" value="Genomic_DNA"/>
</dbReference>
<dbReference type="GO" id="GO:0061631">
    <property type="term" value="F:ubiquitin conjugating enzyme activity"/>
    <property type="evidence" value="ECO:0007669"/>
    <property type="project" value="EnsemblFungi"/>
</dbReference>
<feature type="domain" description="UBC core" evidence="2">
    <location>
        <begin position="6"/>
        <end position="152"/>
    </location>
</feature>
<dbReference type="InterPro" id="IPR050113">
    <property type="entry name" value="Ub_conjugating_enzyme"/>
</dbReference>
<keyword evidence="1" id="KW-0833">Ubl conjugation pathway</keyword>
<sequence length="153" mass="17343">MSSSSVAQKRLFHEYRNLSINPPEGIFAGPATEDDMFNWEALIQGPEGTPFEGGVFAAELKFPKDYPLNPPTMKFVGGGVWHPNGDDPNHYEHASERWSPIQSVEKILISVMSMLAEPNDESPANIEAAKMWRDRRNDYERRVRDEVRRGLGL</sequence>
<proteinExistence type="predicted"/>
<evidence type="ECO:0000259" key="2">
    <source>
        <dbReference type="PROSITE" id="PS50127"/>
    </source>
</evidence>
<evidence type="ECO:0000256" key="1">
    <source>
        <dbReference type="ARBA" id="ARBA00022786"/>
    </source>
</evidence>
<dbReference type="GO" id="GO:0031505">
    <property type="term" value="P:fungal-type cell wall organization"/>
    <property type="evidence" value="ECO:0007669"/>
    <property type="project" value="EnsemblFungi"/>
</dbReference>
<protein>
    <recommendedName>
        <fullName evidence="2">UBC core domain-containing protein</fullName>
    </recommendedName>
</protein>
<dbReference type="SMART" id="SM00212">
    <property type="entry name" value="UBCc"/>
    <property type="match status" value="1"/>
</dbReference>
<evidence type="ECO:0000313" key="4">
    <source>
        <dbReference type="Proteomes" id="UP000243515"/>
    </source>
</evidence>
<accession>A0A232LY67</accession>
<dbReference type="Pfam" id="PF00179">
    <property type="entry name" value="UQ_con"/>
    <property type="match status" value="1"/>
</dbReference>
<keyword evidence="4" id="KW-1185">Reference proteome</keyword>
<dbReference type="SUPFAM" id="SSF54495">
    <property type="entry name" value="UBC-like"/>
    <property type="match status" value="1"/>
</dbReference>
<dbReference type="OrthoDB" id="19692at2759"/>
<dbReference type="GO" id="GO:0000839">
    <property type="term" value="C:Hrd1p ubiquitin ligase ERAD-L complex"/>
    <property type="evidence" value="ECO:0007669"/>
    <property type="project" value="EnsemblFungi"/>
</dbReference>